<comment type="similarity">
    <text evidence="3">Belongs to the cytochrome P450 family.</text>
</comment>
<dbReference type="Proteomes" id="UP000298061">
    <property type="component" value="Unassembled WGS sequence"/>
</dbReference>
<keyword evidence="9" id="KW-0812">Transmembrane</keyword>
<evidence type="ECO:0000256" key="2">
    <source>
        <dbReference type="ARBA" id="ARBA00005179"/>
    </source>
</evidence>
<proteinExistence type="inferred from homology"/>
<comment type="cofactor">
    <cofactor evidence="1">
        <name>heme</name>
        <dbReference type="ChEBI" id="CHEBI:30413"/>
    </cofactor>
</comment>
<dbReference type="STRING" id="135208.A0A4Z0A2V4"/>
<accession>A0A4Z0A2V4</accession>
<keyword evidence="11" id="KW-1185">Reference proteome</keyword>
<evidence type="ECO:0000256" key="5">
    <source>
        <dbReference type="ARBA" id="ARBA00022723"/>
    </source>
</evidence>
<keyword evidence="7" id="KW-0408">Iron</keyword>
<dbReference type="Pfam" id="PF00067">
    <property type="entry name" value="p450"/>
    <property type="match status" value="1"/>
</dbReference>
<keyword evidence="4" id="KW-0349">Heme</keyword>
<evidence type="ECO:0000256" key="8">
    <source>
        <dbReference type="ARBA" id="ARBA00023033"/>
    </source>
</evidence>
<dbReference type="PANTHER" id="PTHR46300:SF7">
    <property type="entry name" value="P450, PUTATIVE (EUROFUNG)-RELATED"/>
    <property type="match status" value="1"/>
</dbReference>
<evidence type="ECO:0000313" key="10">
    <source>
        <dbReference type="EMBL" id="TFY81372.1"/>
    </source>
</evidence>
<gene>
    <name evidence="10" type="ORF">EWM64_g2644</name>
</gene>
<evidence type="ECO:0000256" key="4">
    <source>
        <dbReference type="ARBA" id="ARBA00022617"/>
    </source>
</evidence>
<evidence type="ECO:0000256" key="9">
    <source>
        <dbReference type="SAM" id="Phobius"/>
    </source>
</evidence>
<keyword evidence="9" id="KW-0472">Membrane</keyword>
<organism evidence="10 11">
    <name type="scientific">Hericium alpestre</name>
    <dbReference type="NCBI Taxonomy" id="135208"/>
    <lineage>
        <taxon>Eukaryota</taxon>
        <taxon>Fungi</taxon>
        <taxon>Dikarya</taxon>
        <taxon>Basidiomycota</taxon>
        <taxon>Agaricomycotina</taxon>
        <taxon>Agaricomycetes</taxon>
        <taxon>Russulales</taxon>
        <taxon>Hericiaceae</taxon>
        <taxon>Hericium</taxon>
    </lineage>
</organism>
<dbReference type="OrthoDB" id="2789670at2759"/>
<protein>
    <recommendedName>
        <fullName evidence="12">O-methylsterigmatocystin oxidoreductase</fullName>
    </recommendedName>
</protein>
<dbReference type="PRINTS" id="PR00463">
    <property type="entry name" value="EP450I"/>
</dbReference>
<dbReference type="GO" id="GO:0004497">
    <property type="term" value="F:monooxygenase activity"/>
    <property type="evidence" value="ECO:0007669"/>
    <property type="project" value="UniProtKB-KW"/>
</dbReference>
<comment type="pathway">
    <text evidence="2">Secondary metabolite biosynthesis.</text>
</comment>
<keyword evidence="8" id="KW-0503">Monooxygenase</keyword>
<reference evidence="10 11" key="1">
    <citation type="submission" date="2019-02" db="EMBL/GenBank/DDBJ databases">
        <title>Genome sequencing of the rare red list fungi Hericium alpestre (H. flagellum).</title>
        <authorList>
            <person name="Buettner E."/>
            <person name="Kellner H."/>
        </authorList>
    </citation>
    <scope>NUCLEOTIDE SEQUENCE [LARGE SCALE GENOMIC DNA]</scope>
    <source>
        <strain evidence="10 11">DSM 108284</strain>
    </source>
</reference>
<dbReference type="AlphaFoldDB" id="A0A4Z0A2V4"/>
<keyword evidence="5" id="KW-0479">Metal-binding</keyword>
<dbReference type="InterPro" id="IPR050364">
    <property type="entry name" value="Cytochrome_P450_fung"/>
</dbReference>
<keyword evidence="9" id="KW-1133">Transmembrane helix</keyword>
<evidence type="ECO:0000256" key="3">
    <source>
        <dbReference type="ARBA" id="ARBA00010617"/>
    </source>
</evidence>
<dbReference type="InterPro" id="IPR002401">
    <property type="entry name" value="Cyt_P450_E_grp-I"/>
</dbReference>
<dbReference type="GO" id="GO:0016705">
    <property type="term" value="F:oxidoreductase activity, acting on paired donors, with incorporation or reduction of molecular oxygen"/>
    <property type="evidence" value="ECO:0007669"/>
    <property type="project" value="InterPro"/>
</dbReference>
<dbReference type="GO" id="GO:0020037">
    <property type="term" value="F:heme binding"/>
    <property type="evidence" value="ECO:0007669"/>
    <property type="project" value="InterPro"/>
</dbReference>
<dbReference type="EMBL" id="SFCI01000219">
    <property type="protein sequence ID" value="TFY81372.1"/>
    <property type="molecule type" value="Genomic_DNA"/>
</dbReference>
<evidence type="ECO:0000256" key="1">
    <source>
        <dbReference type="ARBA" id="ARBA00001971"/>
    </source>
</evidence>
<dbReference type="SUPFAM" id="SSF48264">
    <property type="entry name" value="Cytochrome P450"/>
    <property type="match status" value="1"/>
</dbReference>
<evidence type="ECO:0000256" key="6">
    <source>
        <dbReference type="ARBA" id="ARBA00023002"/>
    </source>
</evidence>
<feature type="transmembrane region" description="Helical" evidence="9">
    <location>
        <begin position="6"/>
        <end position="24"/>
    </location>
</feature>
<dbReference type="InterPro" id="IPR001128">
    <property type="entry name" value="Cyt_P450"/>
</dbReference>
<dbReference type="GO" id="GO:0005506">
    <property type="term" value="F:iron ion binding"/>
    <property type="evidence" value="ECO:0007669"/>
    <property type="project" value="InterPro"/>
</dbReference>
<comment type="caution">
    <text evidence="10">The sequence shown here is derived from an EMBL/GenBank/DDBJ whole genome shotgun (WGS) entry which is preliminary data.</text>
</comment>
<evidence type="ECO:0000256" key="7">
    <source>
        <dbReference type="ARBA" id="ARBA00023004"/>
    </source>
</evidence>
<name>A0A4Z0A2V4_9AGAM</name>
<dbReference type="InterPro" id="IPR036396">
    <property type="entry name" value="Cyt_P450_sf"/>
</dbReference>
<keyword evidence="6" id="KW-0560">Oxidoreductase</keyword>
<dbReference type="PANTHER" id="PTHR46300">
    <property type="entry name" value="P450, PUTATIVE (EUROFUNG)-RELATED-RELATED"/>
    <property type="match status" value="1"/>
</dbReference>
<dbReference type="Gene3D" id="1.10.630.10">
    <property type="entry name" value="Cytochrome P450"/>
    <property type="match status" value="1"/>
</dbReference>
<sequence length="367" mass="41168">MVTYTVLLNVVLAGFVLFLVKRLFDRKASAPMPPGPKGLPIIGNLFDLPRKDEYTVFGEWHKKYGPISSATVFGRSLIVLNTPKVATEMLAKKANIYSDRPYFTMAGDLVGWKDVIVLLPYKARFKAYRKMMHQVLGSRANILKFREHIESETQKAMRRLLDEPENFVGVVRKAIGYIVLLVTYGYKCTSEHDPIVRVADEATTQLGILLAAGGFLVDRLPFLRHVPDWVPGARFKALAREWRRCLYSLTNWTYDYTLAQMSAGTSSPNFVANLLESGPRSDEEKRNIRWAASSLYSGGADTPVSTLSVFFLAMAKYPEAVKKAQAEIDAVIGNDRLPTFEDRDKLPYVNALAKEVIRWGPTAPLGP</sequence>
<evidence type="ECO:0008006" key="12">
    <source>
        <dbReference type="Google" id="ProtNLM"/>
    </source>
</evidence>
<evidence type="ECO:0000313" key="11">
    <source>
        <dbReference type="Proteomes" id="UP000298061"/>
    </source>
</evidence>